<dbReference type="AlphaFoldDB" id="A0A1I2MHL3"/>
<dbReference type="RefSeq" id="WP_092098384.1">
    <property type="nucleotide sequence ID" value="NZ_FOOT01000001.1"/>
</dbReference>
<dbReference type="OrthoDB" id="129527at2"/>
<evidence type="ECO:0000313" key="3">
    <source>
        <dbReference type="Proteomes" id="UP000198724"/>
    </source>
</evidence>
<dbReference type="InterPro" id="IPR032577">
    <property type="entry name" value="DUF4920"/>
</dbReference>
<sequence>MKKATLVFFLAAATFACSQSTTDTETATEATTAEAGATYGAPFAEENVIPVSALEATLADKDSVQATVAAEIEKSCQKKGCWMDVKLDDGSQMKVTFRDYGFFVPTTNLEGRQIVFTGTAKKEVVSVDDLRHFAEDAGKSEEEIAAITEPREELRFVADGVIFK</sequence>
<accession>A0A1I2MHL3</accession>
<proteinExistence type="predicted"/>
<evidence type="ECO:0008006" key="4">
    <source>
        <dbReference type="Google" id="ProtNLM"/>
    </source>
</evidence>
<keyword evidence="3" id="KW-1185">Reference proteome</keyword>
<reference evidence="3" key="1">
    <citation type="submission" date="2016-10" db="EMBL/GenBank/DDBJ databases">
        <authorList>
            <person name="Varghese N."/>
            <person name="Submissions S."/>
        </authorList>
    </citation>
    <scope>NUCLEOTIDE SEQUENCE [LARGE SCALE GENOMIC DNA]</scope>
    <source>
        <strain evidence="3">LP51</strain>
    </source>
</reference>
<protein>
    <recommendedName>
        <fullName evidence="4">DUF4920 domain-containing protein</fullName>
    </recommendedName>
</protein>
<feature type="signal peptide" evidence="1">
    <location>
        <begin position="1"/>
        <end position="18"/>
    </location>
</feature>
<dbReference type="PROSITE" id="PS51257">
    <property type="entry name" value="PROKAR_LIPOPROTEIN"/>
    <property type="match status" value="1"/>
</dbReference>
<evidence type="ECO:0000313" key="2">
    <source>
        <dbReference type="EMBL" id="SFF90984.1"/>
    </source>
</evidence>
<dbReference type="Proteomes" id="UP000198724">
    <property type="component" value="Unassembled WGS sequence"/>
</dbReference>
<keyword evidence="1" id="KW-0732">Signal</keyword>
<organism evidence="2 3">
    <name type="scientific">Pontibacter chinhatensis</name>
    <dbReference type="NCBI Taxonomy" id="1436961"/>
    <lineage>
        <taxon>Bacteria</taxon>
        <taxon>Pseudomonadati</taxon>
        <taxon>Bacteroidota</taxon>
        <taxon>Cytophagia</taxon>
        <taxon>Cytophagales</taxon>
        <taxon>Hymenobacteraceae</taxon>
        <taxon>Pontibacter</taxon>
    </lineage>
</organism>
<dbReference type="STRING" id="1436961.SAMN05421739_101341"/>
<name>A0A1I2MHL3_9BACT</name>
<dbReference type="Pfam" id="PF16267">
    <property type="entry name" value="DUF4920"/>
    <property type="match status" value="1"/>
</dbReference>
<evidence type="ECO:0000256" key="1">
    <source>
        <dbReference type="SAM" id="SignalP"/>
    </source>
</evidence>
<feature type="chain" id="PRO_5011452917" description="DUF4920 domain-containing protein" evidence="1">
    <location>
        <begin position="19"/>
        <end position="164"/>
    </location>
</feature>
<dbReference type="EMBL" id="FOOT01000001">
    <property type="protein sequence ID" value="SFF90984.1"/>
    <property type="molecule type" value="Genomic_DNA"/>
</dbReference>
<gene>
    <name evidence="2" type="ORF">SAMN05421739_101341</name>
</gene>